<dbReference type="InterPro" id="IPR026052">
    <property type="entry name" value="DNA-bd_prot-inh"/>
</dbReference>
<name>A0A0R3SCN3_HYMDI</name>
<protein>
    <submittedName>
        <fullName evidence="10">BHLH domain-containing protein</fullName>
    </submittedName>
</protein>
<evidence type="ECO:0000259" key="7">
    <source>
        <dbReference type="Pfam" id="PF00010"/>
    </source>
</evidence>
<accession>A0A0R3SCN3</accession>
<dbReference type="GO" id="GO:0005634">
    <property type="term" value="C:nucleus"/>
    <property type="evidence" value="ECO:0007669"/>
    <property type="project" value="UniProtKB-SubCell"/>
</dbReference>
<keyword evidence="4" id="KW-0804">Transcription</keyword>
<dbReference type="PANTHER" id="PTHR11723">
    <property type="entry name" value="DNA-BINDING PROTEIN INHIBITOR"/>
    <property type="match status" value="1"/>
</dbReference>
<evidence type="ECO:0000313" key="10">
    <source>
        <dbReference type="WBParaSite" id="HDID_0000236101-mRNA-1"/>
    </source>
</evidence>
<evidence type="ECO:0000256" key="1">
    <source>
        <dbReference type="ARBA" id="ARBA00004123"/>
    </source>
</evidence>
<dbReference type="GO" id="GO:0046983">
    <property type="term" value="F:protein dimerization activity"/>
    <property type="evidence" value="ECO:0007669"/>
    <property type="project" value="InterPro"/>
</dbReference>
<evidence type="ECO:0000256" key="3">
    <source>
        <dbReference type="ARBA" id="ARBA00023015"/>
    </source>
</evidence>
<dbReference type="SUPFAM" id="SSF47459">
    <property type="entry name" value="HLH, helix-loop-helix DNA-binding domain"/>
    <property type="match status" value="1"/>
</dbReference>
<dbReference type="InterPro" id="IPR036638">
    <property type="entry name" value="HLH_DNA-bd_sf"/>
</dbReference>
<keyword evidence="5" id="KW-0539">Nucleus</keyword>
<dbReference type="Gene3D" id="4.10.280.10">
    <property type="entry name" value="Helix-loop-helix DNA-binding domain"/>
    <property type="match status" value="1"/>
</dbReference>
<dbReference type="InterPro" id="IPR011598">
    <property type="entry name" value="bHLH_dom"/>
</dbReference>
<evidence type="ECO:0000256" key="4">
    <source>
        <dbReference type="ARBA" id="ARBA00023163"/>
    </source>
</evidence>
<dbReference type="PANTHER" id="PTHR11723:SF17">
    <property type="entry name" value="PROTEIN EXTRA-MACROCHAETAE"/>
    <property type="match status" value="1"/>
</dbReference>
<dbReference type="AlphaFoldDB" id="A0A0R3SCN3"/>
<dbReference type="OrthoDB" id="10047910at2759"/>
<keyword evidence="2" id="KW-0678">Repressor</keyword>
<evidence type="ECO:0000256" key="6">
    <source>
        <dbReference type="SAM" id="MobiDB-lite"/>
    </source>
</evidence>
<reference evidence="10" key="1">
    <citation type="submission" date="2017-02" db="UniProtKB">
        <authorList>
            <consortium name="WormBaseParasite"/>
        </authorList>
    </citation>
    <scope>IDENTIFICATION</scope>
</reference>
<dbReference type="GO" id="GO:0032922">
    <property type="term" value="P:circadian regulation of gene expression"/>
    <property type="evidence" value="ECO:0007669"/>
    <property type="project" value="TreeGrafter"/>
</dbReference>
<sequence length="86" mass="10006">MTAAHCTFFGESNPETVQSMQGCMRKLKLMVPKLRVQKRVKELEFIQHVIEYIRDLELILSEDESYTPHSTQISPISPHLDSTYRP</sequence>
<evidence type="ECO:0000256" key="5">
    <source>
        <dbReference type="ARBA" id="ARBA00023242"/>
    </source>
</evidence>
<dbReference type="Proteomes" id="UP000274504">
    <property type="component" value="Unassembled WGS sequence"/>
</dbReference>
<feature type="domain" description="BHLH" evidence="7">
    <location>
        <begin position="18"/>
        <end position="57"/>
    </location>
</feature>
<organism evidence="10">
    <name type="scientific">Hymenolepis diminuta</name>
    <name type="common">Rat tapeworm</name>
    <dbReference type="NCBI Taxonomy" id="6216"/>
    <lineage>
        <taxon>Eukaryota</taxon>
        <taxon>Metazoa</taxon>
        <taxon>Spiralia</taxon>
        <taxon>Lophotrochozoa</taxon>
        <taxon>Platyhelminthes</taxon>
        <taxon>Cestoda</taxon>
        <taxon>Eucestoda</taxon>
        <taxon>Cyclophyllidea</taxon>
        <taxon>Hymenolepididae</taxon>
        <taxon>Hymenolepis</taxon>
    </lineage>
</organism>
<dbReference type="GO" id="GO:0005737">
    <property type="term" value="C:cytoplasm"/>
    <property type="evidence" value="ECO:0007669"/>
    <property type="project" value="InterPro"/>
</dbReference>
<dbReference type="STRING" id="6216.A0A0R3SCN3"/>
<gene>
    <name evidence="8" type="ORF">HDID_LOCUS2362</name>
</gene>
<feature type="region of interest" description="Disordered" evidence="6">
    <location>
        <begin position="66"/>
        <end position="86"/>
    </location>
</feature>
<dbReference type="WBParaSite" id="HDID_0000236101-mRNA-1">
    <property type="protein sequence ID" value="HDID_0000236101-mRNA-1"/>
    <property type="gene ID" value="HDID_0000236101"/>
</dbReference>
<comment type="subcellular location">
    <subcellularLocation>
        <location evidence="1">Nucleus</location>
    </subcellularLocation>
</comment>
<dbReference type="GO" id="GO:0000122">
    <property type="term" value="P:negative regulation of transcription by RNA polymerase II"/>
    <property type="evidence" value="ECO:0007669"/>
    <property type="project" value="InterPro"/>
</dbReference>
<evidence type="ECO:0000313" key="9">
    <source>
        <dbReference type="Proteomes" id="UP000274504"/>
    </source>
</evidence>
<proteinExistence type="predicted"/>
<dbReference type="Pfam" id="PF00010">
    <property type="entry name" value="HLH"/>
    <property type="match status" value="1"/>
</dbReference>
<evidence type="ECO:0000313" key="8">
    <source>
        <dbReference type="EMBL" id="VDL19823.1"/>
    </source>
</evidence>
<dbReference type="GO" id="GO:0030154">
    <property type="term" value="P:cell differentiation"/>
    <property type="evidence" value="ECO:0007669"/>
    <property type="project" value="TreeGrafter"/>
</dbReference>
<evidence type="ECO:0000256" key="2">
    <source>
        <dbReference type="ARBA" id="ARBA00022491"/>
    </source>
</evidence>
<dbReference type="EMBL" id="UYSG01000569">
    <property type="protein sequence ID" value="VDL19823.1"/>
    <property type="molecule type" value="Genomic_DNA"/>
</dbReference>
<reference evidence="8 9" key="2">
    <citation type="submission" date="2018-11" db="EMBL/GenBank/DDBJ databases">
        <authorList>
            <consortium name="Pathogen Informatics"/>
        </authorList>
    </citation>
    <scope>NUCLEOTIDE SEQUENCE [LARGE SCALE GENOMIC DNA]</scope>
</reference>
<keyword evidence="3" id="KW-0805">Transcription regulation</keyword>